<feature type="transmembrane region" description="Helical" evidence="1">
    <location>
        <begin position="176"/>
        <end position="195"/>
    </location>
</feature>
<dbReference type="RefSeq" id="WP_265725661.1">
    <property type="nucleotide sequence ID" value="NZ_JAOSLC020000003.1"/>
</dbReference>
<evidence type="ECO:0000313" key="2">
    <source>
        <dbReference type="EMBL" id="MDD7915083.1"/>
    </source>
</evidence>
<keyword evidence="3" id="KW-1185">Reference proteome</keyword>
<feature type="transmembrane region" description="Helical" evidence="1">
    <location>
        <begin position="143"/>
        <end position="170"/>
    </location>
</feature>
<feature type="transmembrane region" description="Helical" evidence="1">
    <location>
        <begin position="86"/>
        <end position="104"/>
    </location>
</feature>
<feature type="transmembrane region" description="Helical" evidence="1">
    <location>
        <begin position="57"/>
        <end position="77"/>
    </location>
</feature>
<keyword evidence="1" id="KW-0472">Membrane</keyword>
<protein>
    <submittedName>
        <fullName evidence="2">Uncharacterized protein</fullName>
    </submittedName>
</protein>
<feature type="transmembrane region" description="Helical" evidence="1">
    <location>
        <begin position="30"/>
        <end position="51"/>
    </location>
</feature>
<keyword evidence="1" id="KW-0812">Transmembrane</keyword>
<feature type="transmembrane region" description="Helical" evidence="1">
    <location>
        <begin position="6"/>
        <end position="23"/>
    </location>
</feature>
<gene>
    <name evidence="2" type="ORF">N5A56_011970</name>
</gene>
<reference evidence="2" key="1">
    <citation type="submission" date="2023-02" db="EMBL/GenBank/DDBJ databases">
        <title>Polaribacter ponticola sp. nov., isolated from seawater.</title>
        <authorList>
            <person name="Baek J.H."/>
            <person name="Kim J.M."/>
            <person name="Choi D.G."/>
            <person name="Jeon C.O."/>
        </authorList>
    </citation>
    <scope>NUCLEOTIDE SEQUENCE</scope>
    <source>
        <strain evidence="2">MSW5</strain>
    </source>
</reference>
<proteinExistence type="predicted"/>
<dbReference type="EMBL" id="JAOSLC020000003">
    <property type="protein sequence ID" value="MDD7915083.1"/>
    <property type="molecule type" value="Genomic_DNA"/>
</dbReference>
<evidence type="ECO:0000256" key="1">
    <source>
        <dbReference type="SAM" id="Phobius"/>
    </source>
</evidence>
<keyword evidence="1" id="KW-1133">Transmembrane helix</keyword>
<evidence type="ECO:0000313" key="3">
    <source>
        <dbReference type="Proteomes" id="UP001151478"/>
    </source>
</evidence>
<accession>A0ABT5SAG4</accession>
<name>A0ABT5SAG4_9FLAO</name>
<comment type="caution">
    <text evidence="2">The sequence shown here is derived from an EMBL/GenBank/DDBJ whole genome shotgun (WGS) entry which is preliminary data.</text>
</comment>
<dbReference type="Proteomes" id="UP001151478">
    <property type="component" value="Unassembled WGS sequence"/>
</dbReference>
<sequence length="202" mass="23821">MESINIAGRSLQYISLFVALLYIKKYKSKFYTYFVLYLFCACLTDFVSSFIKDNNFWFINLYTFFEFNLVALIYYNLIKSTKTLKLIIKLVIVFNLIYFLSFIVVELQKYTTSLEGVVNSVFIILFFKELLNSNKILNYKKLFSFWMSVGFLIFYLVTIPFFTLLFSGFFNSRTMFPILLAVIAILHLSIIYGLITCKKMEA</sequence>
<feature type="transmembrane region" description="Helical" evidence="1">
    <location>
        <begin position="110"/>
        <end position="131"/>
    </location>
</feature>
<organism evidence="2 3">
    <name type="scientific">Polaribacter ponticola</name>
    <dbReference type="NCBI Taxonomy" id="2978475"/>
    <lineage>
        <taxon>Bacteria</taxon>
        <taxon>Pseudomonadati</taxon>
        <taxon>Bacteroidota</taxon>
        <taxon>Flavobacteriia</taxon>
        <taxon>Flavobacteriales</taxon>
        <taxon>Flavobacteriaceae</taxon>
    </lineage>
</organism>